<feature type="domain" description="Homeobox" evidence="9">
    <location>
        <begin position="10"/>
        <end position="54"/>
    </location>
</feature>
<dbReference type="SMART" id="SM00389">
    <property type="entry name" value="HOX"/>
    <property type="match status" value="1"/>
</dbReference>
<feature type="region of interest" description="Disordered" evidence="8">
    <location>
        <begin position="54"/>
        <end position="89"/>
    </location>
</feature>
<dbReference type="AlphaFoldDB" id="A0A9D4P7L4"/>
<dbReference type="InterPro" id="IPR009057">
    <property type="entry name" value="Homeodomain-like_sf"/>
</dbReference>
<evidence type="ECO:0000256" key="5">
    <source>
        <dbReference type="ARBA" id="ARBA00023242"/>
    </source>
</evidence>
<sequence length="202" mass="22634">MEQSIIIVYELERRFKQQRYLSAPEREHLAQLIQLTPTQVKIWFQNHRYKCKRQAKEKAMSESSPTTTPNTIQSSSPPSLSMNNNDDHHHVNAVNHHLTASKFDSNNSTTTLVNTNLTSSSPYHCIESTTTPTTTSSSSSSPRKVAVPVLIKDSKPTILHQMDGNTNRDYVATTYPTPSQMHHHHSSMLFGAQNVVTGSPHG</sequence>
<dbReference type="PRINTS" id="PR00024">
    <property type="entry name" value="HOMEOBOX"/>
</dbReference>
<dbReference type="PANTHER" id="PTHR24340">
    <property type="entry name" value="HOMEOBOX PROTEIN NKX"/>
    <property type="match status" value="1"/>
</dbReference>
<evidence type="ECO:0000256" key="4">
    <source>
        <dbReference type="ARBA" id="ARBA00023155"/>
    </source>
</evidence>
<dbReference type="InterPro" id="IPR001356">
    <property type="entry name" value="HD"/>
</dbReference>
<feature type="compositionally biased region" description="Low complexity" evidence="8">
    <location>
        <begin position="128"/>
        <end position="142"/>
    </location>
</feature>
<feature type="compositionally biased region" description="Polar residues" evidence="8">
    <location>
        <begin position="61"/>
        <end position="73"/>
    </location>
</feature>
<dbReference type="PROSITE" id="PS50071">
    <property type="entry name" value="HOMEOBOX_2"/>
    <property type="match status" value="1"/>
</dbReference>
<evidence type="ECO:0000259" key="9">
    <source>
        <dbReference type="PROSITE" id="PS50071"/>
    </source>
</evidence>
<dbReference type="InterPro" id="IPR050394">
    <property type="entry name" value="Homeobox_NK-like"/>
</dbReference>
<dbReference type="GO" id="GO:0000981">
    <property type="term" value="F:DNA-binding transcription factor activity, RNA polymerase II-specific"/>
    <property type="evidence" value="ECO:0007669"/>
    <property type="project" value="InterPro"/>
</dbReference>
<dbReference type="PROSITE" id="PS00027">
    <property type="entry name" value="HOMEOBOX_1"/>
    <property type="match status" value="1"/>
</dbReference>
<evidence type="ECO:0000313" key="10">
    <source>
        <dbReference type="EMBL" id="KAH7645199.1"/>
    </source>
</evidence>
<evidence type="ECO:0000256" key="1">
    <source>
        <dbReference type="ARBA" id="ARBA00004123"/>
    </source>
</evidence>
<gene>
    <name evidence="10" type="ORF">HUG17_0737</name>
</gene>
<keyword evidence="4 6" id="KW-0371">Homeobox</keyword>
<dbReference type="InterPro" id="IPR020479">
    <property type="entry name" value="HD_metazoa"/>
</dbReference>
<dbReference type="CDD" id="cd00086">
    <property type="entry name" value="homeodomain"/>
    <property type="match status" value="1"/>
</dbReference>
<proteinExistence type="predicted"/>
<dbReference type="GO" id="GO:0005634">
    <property type="term" value="C:nucleus"/>
    <property type="evidence" value="ECO:0007669"/>
    <property type="project" value="UniProtKB-SubCell"/>
</dbReference>
<keyword evidence="5 6" id="KW-0539">Nucleus</keyword>
<reference evidence="10" key="2">
    <citation type="journal article" date="2021" name="World Allergy Organ. J.">
        <title>Chromosome-level assembly of Dermatophagoides farinae genome and transcriptome reveals two novel allergens Der f 37 and Der f 39.</title>
        <authorList>
            <person name="Chen J."/>
            <person name="Cai Z."/>
            <person name="Fan D."/>
            <person name="Hu J."/>
            <person name="Hou Y."/>
            <person name="He Y."/>
            <person name="Zhang Z."/>
            <person name="Zhao Z."/>
            <person name="Gao P."/>
            <person name="Hu W."/>
            <person name="Sun J."/>
            <person name="Li J."/>
            <person name="Ji K."/>
        </authorList>
    </citation>
    <scope>NUCLEOTIDE SEQUENCE</scope>
    <source>
        <strain evidence="10">JKM2019</strain>
    </source>
</reference>
<feature type="compositionally biased region" description="Low complexity" evidence="8">
    <location>
        <begin position="74"/>
        <end position="84"/>
    </location>
</feature>
<evidence type="ECO:0000256" key="7">
    <source>
        <dbReference type="RuleBase" id="RU000682"/>
    </source>
</evidence>
<dbReference type="GO" id="GO:0000978">
    <property type="term" value="F:RNA polymerase II cis-regulatory region sequence-specific DNA binding"/>
    <property type="evidence" value="ECO:0007669"/>
    <property type="project" value="TreeGrafter"/>
</dbReference>
<keyword evidence="2" id="KW-0217">Developmental protein</keyword>
<reference evidence="10" key="1">
    <citation type="submission" date="2020-06" db="EMBL/GenBank/DDBJ databases">
        <authorList>
            <person name="Ji K."/>
            <person name="Li J."/>
        </authorList>
    </citation>
    <scope>NUCLEOTIDE SEQUENCE</scope>
    <source>
        <strain evidence="10">JKM2019</strain>
        <tissue evidence="10">Whole body</tissue>
    </source>
</reference>
<comment type="subcellular location">
    <subcellularLocation>
        <location evidence="1 6 7">Nucleus</location>
    </subcellularLocation>
</comment>
<feature type="DNA-binding region" description="Homeobox" evidence="6">
    <location>
        <begin position="12"/>
        <end position="55"/>
    </location>
</feature>
<keyword evidence="3 6" id="KW-0238">DNA-binding</keyword>
<dbReference type="GO" id="GO:0030154">
    <property type="term" value="P:cell differentiation"/>
    <property type="evidence" value="ECO:0007669"/>
    <property type="project" value="TreeGrafter"/>
</dbReference>
<dbReference type="InterPro" id="IPR017970">
    <property type="entry name" value="Homeobox_CS"/>
</dbReference>
<dbReference type="Proteomes" id="UP000828236">
    <property type="component" value="Unassembled WGS sequence"/>
</dbReference>
<evidence type="ECO:0000256" key="8">
    <source>
        <dbReference type="SAM" id="MobiDB-lite"/>
    </source>
</evidence>
<protein>
    <submittedName>
        <fullName evidence="10">Blast:thyroid transcription factor 1</fullName>
    </submittedName>
</protein>
<dbReference type="SUPFAM" id="SSF46689">
    <property type="entry name" value="Homeodomain-like"/>
    <property type="match status" value="1"/>
</dbReference>
<dbReference type="Pfam" id="PF00046">
    <property type="entry name" value="Homeodomain"/>
    <property type="match status" value="1"/>
</dbReference>
<evidence type="ECO:0000256" key="6">
    <source>
        <dbReference type="PROSITE-ProRule" id="PRU00108"/>
    </source>
</evidence>
<organism evidence="10">
    <name type="scientific">Dermatophagoides farinae</name>
    <name type="common">American house dust mite</name>
    <dbReference type="NCBI Taxonomy" id="6954"/>
    <lineage>
        <taxon>Eukaryota</taxon>
        <taxon>Metazoa</taxon>
        <taxon>Ecdysozoa</taxon>
        <taxon>Arthropoda</taxon>
        <taxon>Chelicerata</taxon>
        <taxon>Arachnida</taxon>
        <taxon>Acari</taxon>
        <taxon>Acariformes</taxon>
        <taxon>Sarcoptiformes</taxon>
        <taxon>Astigmata</taxon>
        <taxon>Psoroptidia</taxon>
        <taxon>Analgoidea</taxon>
        <taxon>Pyroglyphidae</taxon>
        <taxon>Dermatophagoidinae</taxon>
        <taxon>Dermatophagoides</taxon>
    </lineage>
</organism>
<evidence type="ECO:0000256" key="3">
    <source>
        <dbReference type="ARBA" id="ARBA00023125"/>
    </source>
</evidence>
<dbReference type="EMBL" id="SDOV01000001">
    <property type="protein sequence ID" value="KAH7645199.1"/>
    <property type="molecule type" value="Genomic_DNA"/>
</dbReference>
<dbReference type="PANTHER" id="PTHR24340:SF41">
    <property type="entry name" value="MUSCLE-SPECIFIC HOMEOBOX PROTEIN TINMAN-RELATED"/>
    <property type="match status" value="1"/>
</dbReference>
<dbReference type="Gene3D" id="1.10.10.60">
    <property type="entry name" value="Homeodomain-like"/>
    <property type="match status" value="1"/>
</dbReference>
<evidence type="ECO:0000256" key="2">
    <source>
        <dbReference type="ARBA" id="ARBA00022473"/>
    </source>
</evidence>
<comment type="caution">
    <text evidence="10">The sequence shown here is derived from an EMBL/GenBank/DDBJ whole genome shotgun (WGS) entry which is preliminary data.</text>
</comment>
<accession>A0A9D4P7L4</accession>
<feature type="region of interest" description="Disordered" evidence="8">
    <location>
        <begin position="124"/>
        <end position="145"/>
    </location>
</feature>
<name>A0A9D4P7L4_DERFA</name>